<dbReference type="STRING" id="1174501.SAMN05216192_12635"/>
<dbReference type="Pfam" id="PF02588">
    <property type="entry name" value="YitT_membrane"/>
    <property type="match status" value="1"/>
</dbReference>
<dbReference type="AlphaFoldDB" id="A0A1G8XGM5"/>
<dbReference type="PANTHER" id="PTHR33545:SF3">
    <property type="entry name" value="UPF0750 MEMBRANE PROTEIN YQFU"/>
    <property type="match status" value="1"/>
</dbReference>
<dbReference type="PIRSF" id="PIRSF006483">
    <property type="entry name" value="Membrane_protein_YitT"/>
    <property type="match status" value="1"/>
</dbReference>
<evidence type="ECO:0000256" key="5">
    <source>
        <dbReference type="ARBA" id="ARBA00023136"/>
    </source>
</evidence>
<reference evidence="8" key="1">
    <citation type="submission" date="2016-10" db="EMBL/GenBank/DDBJ databases">
        <authorList>
            <person name="Varghese N."/>
            <person name="Submissions S."/>
        </authorList>
    </citation>
    <scope>NUCLEOTIDE SEQUENCE [LARGE SCALE GENOMIC DNA]</scope>
    <source>
        <strain evidence="8">CGMCC 1.11012</strain>
    </source>
</reference>
<dbReference type="EMBL" id="FNDX01000026">
    <property type="protein sequence ID" value="SDJ88890.1"/>
    <property type="molecule type" value="Genomic_DNA"/>
</dbReference>
<dbReference type="GO" id="GO:0005886">
    <property type="term" value="C:plasma membrane"/>
    <property type="evidence" value="ECO:0007669"/>
    <property type="project" value="UniProtKB-SubCell"/>
</dbReference>
<protein>
    <submittedName>
        <fullName evidence="7">Uncharacterized membrane-anchored protein YitT, contains DUF161 and DUF2179 domains</fullName>
    </submittedName>
</protein>
<feature type="transmembrane region" description="Helical" evidence="6">
    <location>
        <begin position="82"/>
        <end position="103"/>
    </location>
</feature>
<keyword evidence="4 6" id="KW-1133">Transmembrane helix</keyword>
<dbReference type="InterPro" id="IPR003740">
    <property type="entry name" value="YitT"/>
</dbReference>
<evidence type="ECO:0000256" key="6">
    <source>
        <dbReference type="SAM" id="Phobius"/>
    </source>
</evidence>
<keyword evidence="2" id="KW-1003">Cell membrane</keyword>
<accession>A0A1G8XGM5</accession>
<keyword evidence="3 6" id="KW-0812">Transmembrane</keyword>
<feature type="transmembrane region" description="Helical" evidence="6">
    <location>
        <begin position="44"/>
        <end position="70"/>
    </location>
</feature>
<dbReference type="Proteomes" id="UP000199050">
    <property type="component" value="Unassembled WGS sequence"/>
</dbReference>
<dbReference type="PANTHER" id="PTHR33545">
    <property type="entry name" value="UPF0750 MEMBRANE PROTEIN YITT-RELATED"/>
    <property type="match status" value="1"/>
</dbReference>
<dbReference type="RefSeq" id="WP_090716596.1">
    <property type="nucleotide sequence ID" value="NZ_CBCSKY010000027.1"/>
</dbReference>
<proteinExistence type="predicted"/>
<evidence type="ECO:0000256" key="1">
    <source>
        <dbReference type="ARBA" id="ARBA00004651"/>
    </source>
</evidence>
<comment type="subcellular location">
    <subcellularLocation>
        <location evidence="1">Cell membrane</location>
        <topology evidence="1">Multi-pass membrane protein</topology>
    </subcellularLocation>
</comment>
<name>A0A1G8XGM5_9BACL</name>
<feature type="transmembrane region" description="Helical" evidence="6">
    <location>
        <begin position="158"/>
        <end position="177"/>
    </location>
</feature>
<evidence type="ECO:0000313" key="7">
    <source>
        <dbReference type="EMBL" id="SDJ88890.1"/>
    </source>
</evidence>
<dbReference type="InterPro" id="IPR051461">
    <property type="entry name" value="UPF0750_membrane"/>
</dbReference>
<gene>
    <name evidence="7" type="ORF">SAMN05216192_12635</name>
</gene>
<feature type="transmembrane region" description="Helical" evidence="6">
    <location>
        <begin position="183"/>
        <end position="200"/>
    </location>
</feature>
<feature type="transmembrane region" description="Helical" evidence="6">
    <location>
        <begin position="115"/>
        <end position="137"/>
    </location>
</feature>
<keyword evidence="5 6" id="KW-0472">Membrane</keyword>
<evidence type="ECO:0000256" key="4">
    <source>
        <dbReference type="ARBA" id="ARBA00022989"/>
    </source>
</evidence>
<dbReference type="OrthoDB" id="9779786at2"/>
<evidence type="ECO:0000313" key="8">
    <source>
        <dbReference type="Proteomes" id="UP000199050"/>
    </source>
</evidence>
<organism evidence="7 8">
    <name type="scientific">Paenibacillus typhae</name>
    <dbReference type="NCBI Taxonomy" id="1174501"/>
    <lineage>
        <taxon>Bacteria</taxon>
        <taxon>Bacillati</taxon>
        <taxon>Bacillota</taxon>
        <taxon>Bacilli</taxon>
        <taxon>Bacillales</taxon>
        <taxon>Paenibacillaceae</taxon>
        <taxon>Paenibacillus</taxon>
    </lineage>
</organism>
<keyword evidence="8" id="KW-1185">Reference proteome</keyword>
<sequence>MNQPLGHGLPARSRTKLIRILCVICGGLLAAVGLELFLMPHKLVLGGIAGLSALLAHLTEMRLGLFLFLFNLPFILLSRRQINLRFALYTLLGLFCLTIGSLALHHFPAVSADPLIAAVAGGLCLGLGIGIMIRSGGLSVNAREQGFLLTDGGPAKSAEVVIMLFNCCILLAGGLLFGWDQAMYSIIAYLLAFEGVRFSLRGLSRSRAVWITSSRCEEIRKALQHSLKRDAKLIRPGNKDGQPGVLFCLASKLEEDALTSIVRSFDQNSKITVTSSQPDSITDWVRRKIS</sequence>
<evidence type="ECO:0000256" key="2">
    <source>
        <dbReference type="ARBA" id="ARBA00022475"/>
    </source>
</evidence>
<evidence type="ECO:0000256" key="3">
    <source>
        <dbReference type="ARBA" id="ARBA00022692"/>
    </source>
</evidence>
<feature type="transmembrane region" description="Helical" evidence="6">
    <location>
        <begin position="20"/>
        <end position="38"/>
    </location>
</feature>